<organism evidence="1 2">
    <name type="scientific">Otus sunia</name>
    <name type="common">Oriental scops-owl</name>
    <dbReference type="NCBI Taxonomy" id="257818"/>
    <lineage>
        <taxon>Eukaryota</taxon>
        <taxon>Metazoa</taxon>
        <taxon>Chordata</taxon>
        <taxon>Craniata</taxon>
        <taxon>Vertebrata</taxon>
        <taxon>Euteleostomi</taxon>
        <taxon>Archelosauria</taxon>
        <taxon>Archosauria</taxon>
        <taxon>Dinosauria</taxon>
        <taxon>Saurischia</taxon>
        <taxon>Theropoda</taxon>
        <taxon>Coelurosauria</taxon>
        <taxon>Aves</taxon>
        <taxon>Neognathae</taxon>
        <taxon>Neoaves</taxon>
        <taxon>Telluraves</taxon>
        <taxon>Strigiformes</taxon>
        <taxon>Strigidae</taxon>
        <taxon>Otus</taxon>
    </lineage>
</organism>
<evidence type="ECO:0000313" key="1">
    <source>
        <dbReference type="Ensembl" id="ENSOSUP00000011588.1"/>
    </source>
</evidence>
<name>A0A8C8AUH2_9STRI</name>
<dbReference type="AlphaFoldDB" id="A0A8C8AUH2"/>
<keyword evidence="2" id="KW-1185">Reference proteome</keyword>
<reference evidence="1" key="1">
    <citation type="submission" date="2025-08" db="UniProtKB">
        <authorList>
            <consortium name="Ensembl"/>
        </authorList>
    </citation>
    <scope>IDENTIFICATION</scope>
</reference>
<accession>A0A8C8AUH2</accession>
<proteinExistence type="predicted"/>
<reference evidence="1" key="2">
    <citation type="submission" date="2025-09" db="UniProtKB">
        <authorList>
            <consortium name="Ensembl"/>
        </authorList>
    </citation>
    <scope>IDENTIFICATION</scope>
</reference>
<dbReference type="Proteomes" id="UP000694552">
    <property type="component" value="Unplaced"/>
</dbReference>
<protein>
    <submittedName>
        <fullName evidence="1">Uncharacterized protein</fullName>
    </submittedName>
</protein>
<sequence>MSWYPVGQGCPLHPMLPCMCCDSLGDSQVKDLGEPIPFSLNPRHSYVVKDEGVKNRIYAKRLAKHALELEEETQEFQDPFYKNIKVPGSLPEDEDHSWTYHLPVHQRSHVLQTASTALCGSYDLFQCSVGKHLGMDAFTPWTHASDPYLGYPECTRETEPHMLHDESIRDREFPSLQGTNDKPLGSCYQCQCWLGMSLAYLAWLRKVPFGEDALSLLDGGDMEGYI</sequence>
<evidence type="ECO:0000313" key="2">
    <source>
        <dbReference type="Proteomes" id="UP000694552"/>
    </source>
</evidence>
<dbReference type="Ensembl" id="ENSOSUT00000011989.1">
    <property type="protein sequence ID" value="ENSOSUP00000011588.1"/>
    <property type="gene ID" value="ENSOSUG00000008367.1"/>
</dbReference>